<evidence type="ECO:0000256" key="5">
    <source>
        <dbReference type="ARBA" id="ARBA00022705"/>
    </source>
</evidence>
<dbReference type="InterPro" id="IPR008921">
    <property type="entry name" value="DNA_pol3_clamp-load_cplx_C"/>
</dbReference>
<dbReference type="Gene3D" id="1.20.272.10">
    <property type="match status" value="1"/>
</dbReference>
<dbReference type="InterPro" id="IPR048466">
    <property type="entry name" value="DNA_pol3_delta-like_C"/>
</dbReference>
<comment type="catalytic activity">
    <reaction evidence="8">
        <text>DNA(n) + a 2'-deoxyribonucleoside 5'-triphosphate = DNA(n+1) + diphosphate</text>
        <dbReference type="Rhea" id="RHEA:22508"/>
        <dbReference type="Rhea" id="RHEA-COMP:17339"/>
        <dbReference type="Rhea" id="RHEA-COMP:17340"/>
        <dbReference type="ChEBI" id="CHEBI:33019"/>
        <dbReference type="ChEBI" id="CHEBI:61560"/>
        <dbReference type="ChEBI" id="CHEBI:173112"/>
        <dbReference type="EC" id="2.7.7.7"/>
    </reaction>
</comment>
<keyword evidence="5" id="KW-0235">DNA replication</keyword>
<dbReference type="GO" id="GO:0006261">
    <property type="term" value="P:DNA-templated DNA replication"/>
    <property type="evidence" value="ECO:0007669"/>
    <property type="project" value="TreeGrafter"/>
</dbReference>
<dbReference type="GO" id="GO:0009360">
    <property type="term" value="C:DNA polymerase III complex"/>
    <property type="evidence" value="ECO:0007669"/>
    <property type="project" value="InterPro"/>
</dbReference>
<keyword evidence="4" id="KW-0548">Nucleotidyltransferase</keyword>
<keyword evidence="6" id="KW-0239">DNA-directed DNA polymerase</keyword>
<evidence type="ECO:0000256" key="1">
    <source>
        <dbReference type="ARBA" id="ARBA00012417"/>
    </source>
</evidence>
<dbReference type="AlphaFoldDB" id="A0A383R830"/>
<proteinExistence type="inferred from homology"/>
<dbReference type="Gene3D" id="1.10.8.60">
    <property type="match status" value="1"/>
</dbReference>
<dbReference type="PANTHER" id="PTHR34388">
    <property type="entry name" value="DNA POLYMERASE III SUBUNIT DELTA"/>
    <property type="match status" value="1"/>
</dbReference>
<feature type="domain" description="DNA polymerase III delta N-terminal" evidence="9">
    <location>
        <begin position="20"/>
        <end position="140"/>
    </location>
</feature>
<name>A0A383R830_PAEAL</name>
<evidence type="ECO:0000256" key="3">
    <source>
        <dbReference type="ARBA" id="ARBA00022679"/>
    </source>
</evidence>
<dbReference type="InterPro" id="IPR010372">
    <property type="entry name" value="DNA_pol3_delta_N"/>
</dbReference>
<sequence>MVDIKAAVKEIKRGFPRSIYILYGTEKYRIQEFVQFLIEHAVGEDNRELAIMKMDTSEHPVEAVVAEAETMPFLVPRKCILVKDSSVFASGKDGKIEHQTERLLEYMDNPMDTSIVVFLVQADKLDERKKTVKKAKTAGAVLPFLPLSADELTMWVRKEAEKHECSIEDEAIRAILNSAGTNLQTLAAEIEKCCLFTGRGGTVVVETIHSLIAKNTEQNVFQLVEDIIKRRADQALDTLHELLKQKEEPIKIMALIVRQLRIMVQVKELTSRSFSQQQAASQLGLHPYAVKMAYEQARDYDGNKLTQWIAEAAELDYEMKSGRVEKVLGLELFIMRMSKGIARIQKETRR</sequence>
<protein>
    <recommendedName>
        <fullName evidence="2">DNA polymerase III subunit delta</fullName>
        <ecNumber evidence="1">2.7.7.7</ecNumber>
    </recommendedName>
</protein>
<accession>A0A383R830</accession>
<dbReference type="SUPFAM" id="SSF48019">
    <property type="entry name" value="post-AAA+ oligomerization domain-like"/>
    <property type="match status" value="1"/>
</dbReference>
<evidence type="ECO:0000256" key="6">
    <source>
        <dbReference type="ARBA" id="ARBA00022932"/>
    </source>
</evidence>
<dbReference type="RefSeq" id="WP_138184841.1">
    <property type="nucleotide sequence ID" value="NZ_LS992241.1"/>
</dbReference>
<dbReference type="InterPro" id="IPR005790">
    <property type="entry name" value="DNA_polIII_delta"/>
</dbReference>
<feature type="domain" description="DNA polymerase III delta subunit-like C-terminal" evidence="10">
    <location>
        <begin position="217"/>
        <end position="337"/>
    </location>
</feature>
<dbReference type="Proteomes" id="UP000304148">
    <property type="component" value="Chromosome"/>
</dbReference>
<evidence type="ECO:0000256" key="4">
    <source>
        <dbReference type="ARBA" id="ARBA00022695"/>
    </source>
</evidence>
<keyword evidence="3" id="KW-0808">Transferase</keyword>
<evidence type="ECO:0000259" key="10">
    <source>
        <dbReference type="Pfam" id="PF21694"/>
    </source>
</evidence>
<dbReference type="Pfam" id="PF21694">
    <property type="entry name" value="DNA_pol3_delta_C"/>
    <property type="match status" value="1"/>
</dbReference>
<dbReference type="GO" id="GO:0003887">
    <property type="term" value="F:DNA-directed DNA polymerase activity"/>
    <property type="evidence" value="ECO:0007669"/>
    <property type="project" value="UniProtKB-KW"/>
</dbReference>
<dbReference type="Pfam" id="PF06144">
    <property type="entry name" value="DNA_pol3_delta"/>
    <property type="match status" value="1"/>
</dbReference>
<gene>
    <name evidence="11" type="ORF">PBLR_10908</name>
</gene>
<dbReference type="GO" id="GO:0003677">
    <property type="term" value="F:DNA binding"/>
    <property type="evidence" value="ECO:0007669"/>
    <property type="project" value="InterPro"/>
</dbReference>
<evidence type="ECO:0000313" key="12">
    <source>
        <dbReference type="Proteomes" id="UP000304148"/>
    </source>
</evidence>
<dbReference type="InterPro" id="IPR027417">
    <property type="entry name" value="P-loop_NTPase"/>
</dbReference>
<organism evidence="11 12">
    <name type="scientific">Paenibacillus alvei</name>
    <name type="common">Bacillus alvei</name>
    <dbReference type="NCBI Taxonomy" id="44250"/>
    <lineage>
        <taxon>Bacteria</taxon>
        <taxon>Bacillati</taxon>
        <taxon>Bacillota</taxon>
        <taxon>Bacilli</taxon>
        <taxon>Bacillales</taxon>
        <taxon>Paenibacillaceae</taxon>
        <taxon>Paenibacillus</taxon>
    </lineage>
</organism>
<comment type="similarity">
    <text evidence="7">Belongs to the DNA polymerase HolA subunit family.</text>
</comment>
<dbReference type="EMBL" id="LS992241">
    <property type="protein sequence ID" value="SYX82486.1"/>
    <property type="molecule type" value="Genomic_DNA"/>
</dbReference>
<evidence type="ECO:0000313" key="11">
    <source>
        <dbReference type="EMBL" id="SYX82486.1"/>
    </source>
</evidence>
<evidence type="ECO:0000259" key="9">
    <source>
        <dbReference type="Pfam" id="PF06144"/>
    </source>
</evidence>
<evidence type="ECO:0000256" key="8">
    <source>
        <dbReference type="ARBA" id="ARBA00049244"/>
    </source>
</evidence>
<evidence type="ECO:0000256" key="2">
    <source>
        <dbReference type="ARBA" id="ARBA00017703"/>
    </source>
</evidence>
<dbReference type="EC" id="2.7.7.7" evidence="1"/>
<evidence type="ECO:0000256" key="7">
    <source>
        <dbReference type="ARBA" id="ARBA00034754"/>
    </source>
</evidence>
<reference evidence="12" key="1">
    <citation type="submission" date="2018-08" db="EMBL/GenBank/DDBJ databases">
        <authorList>
            <person name="Chevrot R."/>
        </authorList>
    </citation>
    <scope>NUCLEOTIDE SEQUENCE [LARGE SCALE GENOMIC DNA]</scope>
</reference>
<dbReference type="Gene3D" id="3.40.50.300">
    <property type="entry name" value="P-loop containing nucleotide triphosphate hydrolases"/>
    <property type="match status" value="1"/>
</dbReference>
<dbReference type="SUPFAM" id="SSF52540">
    <property type="entry name" value="P-loop containing nucleoside triphosphate hydrolases"/>
    <property type="match status" value="1"/>
</dbReference>
<dbReference type="PANTHER" id="PTHR34388:SF1">
    <property type="entry name" value="DNA POLYMERASE III SUBUNIT DELTA"/>
    <property type="match status" value="1"/>
</dbReference>
<dbReference type="NCBIfam" id="TIGR01128">
    <property type="entry name" value="holA"/>
    <property type="match status" value="1"/>
</dbReference>